<name>A0ABQ1B5J6_ASPLE</name>
<reference evidence="1 2" key="1">
    <citation type="submission" date="2020-01" db="EMBL/GenBank/DDBJ databases">
        <title>Draft genome sequence of Aspergillus lentulus IFM 60648.</title>
        <authorList>
            <person name="Takahashi H."/>
            <person name="Yaguchi T."/>
        </authorList>
    </citation>
    <scope>NUCLEOTIDE SEQUENCE [LARGE SCALE GENOMIC DNA]</scope>
    <source>
        <strain evidence="1 2">IFM 60648</strain>
    </source>
</reference>
<dbReference type="EMBL" id="BLKI01000136">
    <property type="protein sequence ID" value="GFF94188.1"/>
    <property type="molecule type" value="Genomic_DNA"/>
</dbReference>
<keyword evidence="2" id="KW-1185">Reference proteome</keyword>
<evidence type="ECO:0000313" key="2">
    <source>
        <dbReference type="Proteomes" id="UP000465220"/>
    </source>
</evidence>
<accession>A0ABQ1B5J6</accession>
<comment type="caution">
    <text evidence="1">The sequence shown here is derived from an EMBL/GenBank/DDBJ whole genome shotgun (WGS) entry which is preliminary data.</text>
</comment>
<protein>
    <submittedName>
        <fullName evidence="1">Uncharacterized protein</fullName>
    </submittedName>
</protein>
<organism evidence="1 2">
    <name type="scientific">Aspergillus lentulus</name>
    <dbReference type="NCBI Taxonomy" id="293939"/>
    <lineage>
        <taxon>Eukaryota</taxon>
        <taxon>Fungi</taxon>
        <taxon>Dikarya</taxon>
        <taxon>Ascomycota</taxon>
        <taxon>Pezizomycotina</taxon>
        <taxon>Eurotiomycetes</taxon>
        <taxon>Eurotiomycetidae</taxon>
        <taxon>Eurotiales</taxon>
        <taxon>Aspergillaceae</taxon>
        <taxon>Aspergillus</taxon>
        <taxon>Aspergillus subgen. Fumigati</taxon>
    </lineage>
</organism>
<proteinExistence type="predicted"/>
<evidence type="ECO:0000313" key="1">
    <source>
        <dbReference type="EMBL" id="GFF94188.1"/>
    </source>
</evidence>
<sequence length="93" mass="10252">MITCFFQVALRPAKCLMSSDHMIIEFSVPSNCYQEWHGAGEDWLLALVPVYSKFQYSGSGAGHDDGCGVQHLQHDLPTSRHLGQLSFLGPLGD</sequence>
<dbReference type="Proteomes" id="UP000465220">
    <property type="component" value="Unassembled WGS sequence"/>
</dbReference>
<gene>
    <name evidence="1" type="ORF">IFM60648_10331</name>
</gene>